<feature type="domain" description="G-protein coupled receptors family 1 profile" evidence="13">
    <location>
        <begin position="55"/>
        <end position="301"/>
    </location>
</feature>
<dbReference type="PANTHER" id="PTHR10489:SF655">
    <property type="entry name" value="C-C CHEMOKINE RECEPTOR-LIKE 2"/>
    <property type="match status" value="1"/>
</dbReference>
<evidence type="ECO:0000313" key="15">
    <source>
        <dbReference type="RefSeq" id="XP_006868909.1"/>
    </source>
</evidence>
<comment type="subcellular location">
    <subcellularLocation>
        <location evidence="1">Cell membrane</location>
        <topology evidence="1">Multi-pass membrane protein</topology>
    </subcellularLocation>
</comment>
<keyword evidence="3 12" id="KW-0812">Transmembrane</keyword>
<evidence type="ECO:0000256" key="8">
    <source>
        <dbReference type="ARBA" id="ARBA00023170"/>
    </source>
</evidence>
<proteinExistence type="predicted"/>
<evidence type="ECO:0000256" key="4">
    <source>
        <dbReference type="ARBA" id="ARBA00022989"/>
    </source>
</evidence>
<dbReference type="SUPFAM" id="SSF81321">
    <property type="entry name" value="Family A G protein-coupled receptor-like"/>
    <property type="match status" value="1"/>
</dbReference>
<dbReference type="GeneID" id="102816379"/>
<dbReference type="Pfam" id="PF00001">
    <property type="entry name" value="7tm_1"/>
    <property type="match status" value="1"/>
</dbReference>
<gene>
    <name evidence="15" type="primary">CCRL2</name>
</gene>
<accession>A0A9B0TYB4</accession>
<dbReference type="InterPro" id="IPR017452">
    <property type="entry name" value="GPCR_Rhodpsn_7TM"/>
</dbReference>
<dbReference type="CTD" id="9034"/>
<evidence type="ECO:0000256" key="12">
    <source>
        <dbReference type="SAM" id="Phobius"/>
    </source>
</evidence>
<dbReference type="InterPro" id="IPR050119">
    <property type="entry name" value="CCR1-9-like"/>
</dbReference>
<dbReference type="FunFam" id="1.20.1070.10:FF:000130">
    <property type="entry name" value="Chemokine (C-C motif) receptor 2"/>
    <property type="match status" value="1"/>
</dbReference>
<feature type="transmembrane region" description="Helical" evidence="12">
    <location>
        <begin position="240"/>
        <end position="261"/>
    </location>
</feature>
<dbReference type="GO" id="GO:0006955">
    <property type="term" value="P:immune response"/>
    <property type="evidence" value="ECO:0007669"/>
    <property type="project" value="TreeGrafter"/>
</dbReference>
<feature type="transmembrane region" description="Helical" evidence="12">
    <location>
        <begin position="149"/>
        <end position="168"/>
    </location>
</feature>
<evidence type="ECO:0000256" key="7">
    <source>
        <dbReference type="ARBA" id="ARBA00023157"/>
    </source>
</evidence>
<dbReference type="InterPro" id="IPR000276">
    <property type="entry name" value="GPCR_Rhodpsn"/>
</dbReference>
<name>A0A9B0TYB4_CHRAS</name>
<dbReference type="PRINTS" id="PR00237">
    <property type="entry name" value="GPCRRHODOPSN"/>
</dbReference>
<keyword evidence="7" id="KW-1015">Disulfide bond</keyword>
<feature type="transmembrane region" description="Helical" evidence="12">
    <location>
        <begin position="44"/>
        <end position="64"/>
    </location>
</feature>
<dbReference type="GO" id="GO:0019957">
    <property type="term" value="F:C-C chemokine binding"/>
    <property type="evidence" value="ECO:0007669"/>
    <property type="project" value="TreeGrafter"/>
</dbReference>
<keyword evidence="8" id="KW-0675">Receptor</keyword>
<evidence type="ECO:0000256" key="1">
    <source>
        <dbReference type="ARBA" id="ARBA00004651"/>
    </source>
</evidence>
<evidence type="ECO:0000256" key="5">
    <source>
        <dbReference type="ARBA" id="ARBA00023040"/>
    </source>
</evidence>
<protein>
    <submittedName>
        <fullName evidence="15">C-C chemokine receptor-like 2</fullName>
    </submittedName>
</protein>
<dbReference type="PRINTS" id="PR00657">
    <property type="entry name" value="CCCHEMOKINER"/>
</dbReference>
<dbReference type="Proteomes" id="UP000504623">
    <property type="component" value="Unplaced"/>
</dbReference>
<evidence type="ECO:0000256" key="3">
    <source>
        <dbReference type="ARBA" id="ARBA00022692"/>
    </source>
</evidence>
<keyword evidence="6 12" id="KW-0472">Membrane</keyword>
<evidence type="ECO:0000256" key="11">
    <source>
        <dbReference type="SAM" id="MobiDB-lite"/>
    </source>
</evidence>
<feature type="transmembrane region" description="Helical" evidence="12">
    <location>
        <begin position="76"/>
        <end position="95"/>
    </location>
</feature>
<dbReference type="PANTHER" id="PTHR10489">
    <property type="entry name" value="CELL ADHESION MOLECULE"/>
    <property type="match status" value="1"/>
</dbReference>
<keyword evidence="14" id="KW-1185">Reference proteome</keyword>
<organism evidence="14 15">
    <name type="scientific">Chrysochloris asiatica</name>
    <name type="common">Cape golden mole</name>
    <dbReference type="NCBI Taxonomy" id="185453"/>
    <lineage>
        <taxon>Eukaryota</taxon>
        <taxon>Metazoa</taxon>
        <taxon>Chordata</taxon>
        <taxon>Craniata</taxon>
        <taxon>Vertebrata</taxon>
        <taxon>Euteleostomi</taxon>
        <taxon>Mammalia</taxon>
        <taxon>Eutheria</taxon>
        <taxon>Afrotheria</taxon>
        <taxon>Chrysochloridae</taxon>
        <taxon>Chrysochlorinae</taxon>
        <taxon>Chrysochloris</taxon>
    </lineage>
</organism>
<keyword evidence="5" id="KW-0297">G-protein coupled receptor</keyword>
<dbReference type="GO" id="GO:0060326">
    <property type="term" value="P:cell chemotaxis"/>
    <property type="evidence" value="ECO:0007669"/>
    <property type="project" value="TreeGrafter"/>
</dbReference>
<evidence type="ECO:0000256" key="6">
    <source>
        <dbReference type="ARBA" id="ARBA00023136"/>
    </source>
</evidence>
<dbReference type="GO" id="GO:0009897">
    <property type="term" value="C:external side of plasma membrane"/>
    <property type="evidence" value="ECO:0007669"/>
    <property type="project" value="TreeGrafter"/>
</dbReference>
<reference evidence="15" key="1">
    <citation type="submission" date="2025-08" db="UniProtKB">
        <authorList>
            <consortium name="RefSeq"/>
        </authorList>
    </citation>
    <scope>IDENTIFICATION</scope>
    <source>
        <tissue evidence="15">Spleen</tissue>
    </source>
</reference>
<dbReference type="PROSITE" id="PS50262">
    <property type="entry name" value="G_PROTEIN_RECEP_F1_2"/>
    <property type="match status" value="1"/>
</dbReference>
<sequence>MDNYTSVPYDDYDVLIEGDLPNNDREHCDKYDATFLSAQLVPKLYFTVFVVCLLDNFLVVLILVKYKGLRYVENIYFLNLAISNLLFSLILPFWAYTASHGEVFGNPVCKIFIGIYNVGLYSEACFNVLLTVCRFLVSYAPTTSLVRKVPCGIFFNVLMWAVAILATLPEYVFQLEGKEDTCSFSRPHFLPTHETSWKKFLILKMNILGLLLPLFVFIICYVPMIKVLCIRKRTYDPFKLIFAIMVVFLLMWAPYNIALFLTTFKEHFSLSDCQSLYGLERVVQITKIIAPTHCCINPLLHVIFDQDFRSCLCCMLHLNHNTAQHPRERSEQNPLQDQQEQEHSTAV</sequence>
<keyword evidence="2" id="KW-1003">Cell membrane</keyword>
<feature type="transmembrane region" description="Helical" evidence="12">
    <location>
        <begin position="115"/>
        <end position="137"/>
    </location>
</feature>
<dbReference type="Gene3D" id="1.20.1070.10">
    <property type="entry name" value="Rhodopsin 7-helix transmembrane proteins"/>
    <property type="match status" value="1"/>
</dbReference>
<evidence type="ECO:0000256" key="2">
    <source>
        <dbReference type="ARBA" id="ARBA00022475"/>
    </source>
</evidence>
<dbReference type="AlphaFoldDB" id="A0A9B0TYB4"/>
<evidence type="ECO:0000313" key="14">
    <source>
        <dbReference type="Proteomes" id="UP000504623"/>
    </source>
</evidence>
<dbReference type="InterPro" id="IPR000355">
    <property type="entry name" value="Chemokine_rcpt"/>
</dbReference>
<dbReference type="GO" id="GO:0006954">
    <property type="term" value="P:inflammatory response"/>
    <property type="evidence" value="ECO:0007669"/>
    <property type="project" value="TreeGrafter"/>
</dbReference>
<keyword evidence="10" id="KW-0807">Transducer</keyword>
<dbReference type="GO" id="GO:0019722">
    <property type="term" value="P:calcium-mediated signaling"/>
    <property type="evidence" value="ECO:0007669"/>
    <property type="project" value="TreeGrafter"/>
</dbReference>
<dbReference type="GO" id="GO:0007204">
    <property type="term" value="P:positive regulation of cytosolic calcium ion concentration"/>
    <property type="evidence" value="ECO:0007669"/>
    <property type="project" value="TreeGrafter"/>
</dbReference>
<feature type="transmembrane region" description="Helical" evidence="12">
    <location>
        <begin position="207"/>
        <end position="228"/>
    </location>
</feature>
<evidence type="ECO:0000256" key="10">
    <source>
        <dbReference type="ARBA" id="ARBA00023224"/>
    </source>
</evidence>
<keyword evidence="4 12" id="KW-1133">Transmembrane helix</keyword>
<keyword evidence="9" id="KW-0325">Glycoprotein</keyword>
<feature type="region of interest" description="Disordered" evidence="11">
    <location>
        <begin position="325"/>
        <end position="347"/>
    </location>
</feature>
<evidence type="ECO:0000259" key="13">
    <source>
        <dbReference type="PROSITE" id="PS50262"/>
    </source>
</evidence>
<dbReference type="GO" id="GO:0016493">
    <property type="term" value="F:C-C chemokine receptor activity"/>
    <property type="evidence" value="ECO:0007669"/>
    <property type="project" value="TreeGrafter"/>
</dbReference>
<dbReference type="OrthoDB" id="9802979at2759"/>
<dbReference type="GO" id="GO:0005737">
    <property type="term" value="C:cytoplasm"/>
    <property type="evidence" value="ECO:0007669"/>
    <property type="project" value="TreeGrafter"/>
</dbReference>
<evidence type="ECO:0000256" key="9">
    <source>
        <dbReference type="ARBA" id="ARBA00023180"/>
    </source>
</evidence>
<dbReference type="RefSeq" id="XP_006868909.1">
    <property type="nucleotide sequence ID" value="XM_006868847.1"/>
</dbReference>